<name>A0ABM6JWE4_SPOUR</name>
<dbReference type="EMBL" id="CP015108">
    <property type="protein sequence ID" value="ARF14547.1"/>
    <property type="molecule type" value="Genomic_DNA"/>
</dbReference>
<protein>
    <submittedName>
        <fullName evidence="1">HicA family toxin-antitoxin system</fullName>
    </submittedName>
</protein>
<proteinExistence type="predicted"/>
<sequence>MEVFPVVDDFEAEKVFEDRQYERIQFKLIIEGRNYKGDYHDGEIQWLHPHPKQDVGEEEVIAIENKVLELLSEQGIRNEADDIEIERSISRNQTRPLQLFKLKIQGEEFKGTFINGEIEWFHPKPRRKLKEERVKKIEEDVQKKLKEHLE</sequence>
<evidence type="ECO:0000313" key="1">
    <source>
        <dbReference type="EMBL" id="ARF14547.1"/>
    </source>
</evidence>
<reference evidence="1 2" key="1">
    <citation type="submission" date="2016-04" db="EMBL/GenBank/DDBJ databases">
        <title>Comparative Genomics and Epigenetics of Sporosarcina ureae.</title>
        <authorList>
            <person name="Oliver A.S."/>
            <person name="Cooper K.K."/>
        </authorList>
    </citation>
    <scope>NUCLEOTIDE SEQUENCE [LARGE SCALE GENOMIC DNA]</scope>
    <source>
        <strain evidence="1 2">S204</strain>
    </source>
</reference>
<accession>A0ABM6JWE4</accession>
<organism evidence="1 2">
    <name type="scientific">Sporosarcina ureae</name>
    <dbReference type="NCBI Taxonomy" id="1571"/>
    <lineage>
        <taxon>Bacteria</taxon>
        <taxon>Bacillati</taxon>
        <taxon>Bacillota</taxon>
        <taxon>Bacilli</taxon>
        <taxon>Bacillales</taxon>
        <taxon>Caryophanaceae</taxon>
        <taxon>Sporosarcina</taxon>
    </lineage>
</organism>
<gene>
    <name evidence="1" type="ORF">SporoS204_10535</name>
</gene>
<dbReference type="Proteomes" id="UP000192486">
    <property type="component" value="Chromosome"/>
</dbReference>
<evidence type="ECO:0000313" key="2">
    <source>
        <dbReference type="Proteomes" id="UP000192486"/>
    </source>
</evidence>
<keyword evidence="2" id="KW-1185">Reference proteome</keyword>